<organism evidence="3 4">
    <name type="scientific">Alicyclobacillus fastidiosus</name>
    <dbReference type="NCBI Taxonomy" id="392011"/>
    <lineage>
        <taxon>Bacteria</taxon>
        <taxon>Bacillati</taxon>
        <taxon>Bacillota</taxon>
        <taxon>Bacilli</taxon>
        <taxon>Bacillales</taxon>
        <taxon>Alicyclobacillaceae</taxon>
        <taxon>Alicyclobacillus</taxon>
    </lineage>
</organism>
<comment type="caution">
    <text evidence="3">The sequence shown here is derived from an EMBL/GenBank/DDBJ whole genome shotgun (WGS) entry which is preliminary data.</text>
</comment>
<dbReference type="InterPro" id="IPR050266">
    <property type="entry name" value="AB_hydrolase_sf"/>
</dbReference>
<sequence>MIRERFVEVDGIQTRYLHAGNRVSPSLLLLHGSGPGVSAQANWSKIIPLLEEHYEIYAPDLLGFGQTQAPSANYGRFTMDSLSNHVQRFIEKLEIGNVFVIGNSMGGALALRLALCIPEQIRSMVLMGAVGVRFPITEGLRAVWGYRPHNRTDMERIMDFFSYDKSLLTSELVDLRYQASLEPRTRESYEQMFPQHLLQDILDNMATSEEDLRRITTPTLLVHGREDQVIPVEASVQLSQIIPQAEMHIFSQCGHWTQIEKTRPFTTLSMDFFSRNS</sequence>
<keyword evidence="1 3" id="KW-0378">Hydrolase</keyword>
<dbReference type="GO" id="GO:0016787">
    <property type="term" value="F:hydrolase activity"/>
    <property type="evidence" value="ECO:0007669"/>
    <property type="project" value="UniProtKB-KW"/>
</dbReference>
<dbReference type="Proteomes" id="UP001579974">
    <property type="component" value="Unassembled WGS sequence"/>
</dbReference>
<keyword evidence="4" id="KW-1185">Reference proteome</keyword>
<reference evidence="3 4" key="1">
    <citation type="journal article" date="2024" name="Int. J. Mol. Sci.">
        <title>Exploration of Alicyclobacillus spp. Genome in Search of Antibiotic Resistance.</title>
        <authorList>
            <person name="Bucka-Kolendo J."/>
            <person name="Kiousi D.E."/>
            <person name="Dekowska A."/>
            <person name="Mikolajczuk-Szczyrba A."/>
            <person name="Karadedos D.M."/>
            <person name="Michael P."/>
            <person name="Galanis A."/>
            <person name="Sokolowska B."/>
        </authorList>
    </citation>
    <scope>NUCLEOTIDE SEQUENCE [LARGE SCALE GENOMIC DNA]</scope>
    <source>
        <strain evidence="3 4">KKP 3000</strain>
    </source>
</reference>
<dbReference type="InterPro" id="IPR029058">
    <property type="entry name" value="AB_hydrolase_fold"/>
</dbReference>
<dbReference type="PANTHER" id="PTHR43798:SF31">
    <property type="entry name" value="AB HYDROLASE SUPERFAMILY PROTEIN YCLE"/>
    <property type="match status" value="1"/>
</dbReference>
<dbReference type="InterPro" id="IPR000639">
    <property type="entry name" value="Epox_hydrolase-like"/>
</dbReference>
<dbReference type="PRINTS" id="PR00412">
    <property type="entry name" value="EPOXHYDRLASE"/>
</dbReference>
<gene>
    <name evidence="3" type="ORF">KKP3000_001571</name>
</gene>
<accession>A0ABV5AJH2</accession>
<protein>
    <submittedName>
        <fullName evidence="3">Alpha/beta hydrolase</fullName>
    </submittedName>
</protein>
<dbReference type="PANTHER" id="PTHR43798">
    <property type="entry name" value="MONOACYLGLYCEROL LIPASE"/>
    <property type="match status" value="1"/>
</dbReference>
<dbReference type="Pfam" id="PF00561">
    <property type="entry name" value="Abhydrolase_1"/>
    <property type="match status" value="1"/>
</dbReference>
<evidence type="ECO:0000259" key="2">
    <source>
        <dbReference type="Pfam" id="PF00561"/>
    </source>
</evidence>
<dbReference type="Gene3D" id="3.40.50.1820">
    <property type="entry name" value="alpha/beta hydrolase"/>
    <property type="match status" value="1"/>
</dbReference>
<dbReference type="SUPFAM" id="SSF53474">
    <property type="entry name" value="alpha/beta-Hydrolases"/>
    <property type="match status" value="1"/>
</dbReference>
<feature type="domain" description="AB hydrolase-1" evidence="2">
    <location>
        <begin position="25"/>
        <end position="261"/>
    </location>
</feature>
<evidence type="ECO:0000256" key="1">
    <source>
        <dbReference type="ARBA" id="ARBA00022801"/>
    </source>
</evidence>
<dbReference type="InterPro" id="IPR000073">
    <property type="entry name" value="AB_hydrolase_1"/>
</dbReference>
<name>A0ABV5AJH2_9BACL</name>
<evidence type="ECO:0000313" key="4">
    <source>
        <dbReference type="Proteomes" id="UP001579974"/>
    </source>
</evidence>
<proteinExistence type="predicted"/>
<dbReference type="EMBL" id="JBDXSU010000021">
    <property type="protein sequence ID" value="MFB5192372.1"/>
    <property type="molecule type" value="Genomic_DNA"/>
</dbReference>
<evidence type="ECO:0000313" key="3">
    <source>
        <dbReference type="EMBL" id="MFB5192372.1"/>
    </source>
</evidence>
<dbReference type="PRINTS" id="PR00111">
    <property type="entry name" value="ABHYDROLASE"/>
</dbReference>
<dbReference type="RefSeq" id="WP_275473361.1">
    <property type="nucleotide sequence ID" value="NZ_CP162940.1"/>
</dbReference>